<dbReference type="InterPro" id="IPR011738">
    <property type="entry name" value="Phage_CHP"/>
</dbReference>
<keyword evidence="2" id="KW-1185">Reference proteome</keyword>
<name>A0ABS2BG15_9NEIS</name>
<comment type="caution">
    <text evidence="1">The sequence shown here is derived from an EMBL/GenBank/DDBJ whole genome shotgun (WGS) entry which is preliminary data.</text>
</comment>
<protein>
    <recommendedName>
        <fullName evidence="3">Phage gp6-like head-tail connector protein</fullName>
    </recommendedName>
</protein>
<dbReference type="EMBL" id="JAESND010000001">
    <property type="protein sequence ID" value="MBM3114555.1"/>
    <property type="molecule type" value="Genomic_DNA"/>
</dbReference>
<dbReference type="Proteomes" id="UP000809431">
    <property type="component" value="Unassembled WGS sequence"/>
</dbReference>
<proteinExistence type="predicted"/>
<dbReference type="Gene3D" id="1.10.3230.30">
    <property type="entry name" value="Phage gp6-like head-tail connector protein"/>
    <property type="match status" value="1"/>
</dbReference>
<sequence length="189" mass="21010">MLRITTPPAGLPVTVDEFKSWGYEFNTDQDDNIRREISTATDVAERMTRRALLTREVEITAADFACARYLVGATPVQAIVSVQYLDPAGQPQTLDPAACRILPGEPEQLWPAVGQSWPATCRDPAAVTVTLRCGYGEAADVPDAFKTWIIRRVATSYEYRKNVENGTLNELPEDFVDGVLDDYVIRGVW</sequence>
<accession>A0ABS2BG15</accession>
<dbReference type="NCBIfam" id="TIGR02215">
    <property type="entry name" value="phage_chp_gp8"/>
    <property type="match status" value="1"/>
</dbReference>
<evidence type="ECO:0008006" key="3">
    <source>
        <dbReference type="Google" id="ProtNLM"/>
    </source>
</evidence>
<gene>
    <name evidence="1" type="ORF">JMJ54_01825</name>
</gene>
<dbReference type="RefSeq" id="WP_203536239.1">
    <property type="nucleotide sequence ID" value="NZ_JAESND010000001.1"/>
</dbReference>
<evidence type="ECO:0000313" key="2">
    <source>
        <dbReference type="Proteomes" id="UP000809431"/>
    </source>
</evidence>
<reference evidence="1 2" key="1">
    <citation type="submission" date="2021-01" db="EMBL/GenBank/DDBJ databases">
        <title>Draft Genome Sequence and Polyhydroxyalkanoate Biosynthetic Potential of Jeongeupia naejangsanensis Type Strain DSM 24253.</title>
        <authorList>
            <person name="Turrini P."/>
            <person name="Artuso I."/>
            <person name="Lugli G.A."/>
            <person name="Frangipani E."/>
            <person name="Ventura M."/>
            <person name="Visca P."/>
        </authorList>
    </citation>
    <scope>NUCLEOTIDE SEQUENCE [LARGE SCALE GENOMIC DNA]</scope>
    <source>
        <strain evidence="1 2">DSM 24253</strain>
    </source>
</reference>
<evidence type="ECO:0000313" key="1">
    <source>
        <dbReference type="EMBL" id="MBM3114555.1"/>
    </source>
</evidence>
<organism evidence="1 2">
    <name type="scientific">Jeongeupia naejangsanensis</name>
    <dbReference type="NCBI Taxonomy" id="613195"/>
    <lineage>
        <taxon>Bacteria</taxon>
        <taxon>Pseudomonadati</taxon>
        <taxon>Pseudomonadota</taxon>
        <taxon>Betaproteobacteria</taxon>
        <taxon>Neisseriales</taxon>
        <taxon>Chitinibacteraceae</taxon>
        <taxon>Jeongeupia</taxon>
    </lineage>
</organism>